<evidence type="ECO:0000259" key="8">
    <source>
        <dbReference type="PROSITE" id="PS50111"/>
    </source>
</evidence>
<dbReference type="KEGG" id="mflg:ABS361_02625"/>
<evidence type="ECO:0000256" key="4">
    <source>
        <dbReference type="ARBA" id="ARBA00029447"/>
    </source>
</evidence>
<dbReference type="InterPro" id="IPR003660">
    <property type="entry name" value="HAMP_dom"/>
</dbReference>
<dbReference type="PANTHER" id="PTHR32089:SF112">
    <property type="entry name" value="LYSOZYME-LIKE PROTEIN-RELATED"/>
    <property type="match status" value="1"/>
</dbReference>
<keyword evidence="3 5" id="KW-0807">Transducer</keyword>
<dbReference type="PROSITE" id="PS50111">
    <property type="entry name" value="CHEMOTAXIS_TRANSDUC_2"/>
    <property type="match status" value="1"/>
</dbReference>
<evidence type="ECO:0000256" key="3">
    <source>
        <dbReference type="ARBA" id="ARBA00023224"/>
    </source>
</evidence>
<feature type="coiled-coil region" evidence="6">
    <location>
        <begin position="256"/>
        <end position="288"/>
    </location>
</feature>
<dbReference type="SMART" id="SM00304">
    <property type="entry name" value="HAMP"/>
    <property type="match status" value="1"/>
</dbReference>
<evidence type="ECO:0000256" key="1">
    <source>
        <dbReference type="ARBA" id="ARBA00004429"/>
    </source>
</evidence>
<dbReference type="AlphaFoldDB" id="A0AAU7XDQ9"/>
<keyword evidence="7" id="KW-0472">Membrane</keyword>
<dbReference type="PRINTS" id="PR00260">
    <property type="entry name" value="CHEMTRNSDUCR"/>
</dbReference>
<feature type="domain" description="T-SNARE coiled-coil homology" evidence="9">
    <location>
        <begin position="460"/>
        <end position="522"/>
    </location>
</feature>
<keyword evidence="7" id="KW-1133">Transmembrane helix</keyword>
<dbReference type="InterPro" id="IPR000727">
    <property type="entry name" value="T_SNARE_dom"/>
</dbReference>
<feature type="domain" description="Methyl-accepting transducer" evidence="8">
    <location>
        <begin position="308"/>
        <end position="537"/>
    </location>
</feature>
<keyword evidence="2" id="KW-0997">Cell inner membrane</keyword>
<dbReference type="InterPro" id="IPR004089">
    <property type="entry name" value="MCPsignal_dom"/>
</dbReference>
<evidence type="ECO:0000259" key="10">
    <source>
        <dbReference type="PROSITE" id="PS50885"/>
    </source>
</evidence>
<dbReference type="GO" id="GO:0006935">
    <property type="term" value="P:chemotaxis"/>
    <property type="evidence" value="ECO:0007669"/>
    <property type="project" value="InterPro"/>
</dbReference>
<feature type="domain" description="HAMP" evidence="10">
    <location>
        <begin position="215"/>
        <end position="268"/>
    </location>
</feature>
<keyword evidence="7" id="KW-0812">Transmembrane</keyword>
<dbReference type="RefSeq" id="WP_407050296.1">
    <property type="nucleotide sequence ID" value="NZ_CP158568.1"/>
</dbReference>
<name>A0AAU7XDQ9_9HYPH</name>
<evidence type="ECO:0000256" key="2">
    <source>
        <dbReference type="ARBA" id="ARBA00022519"/>
    </source>
</evidence>
<dbReference type="SUPFAM" id="SSF58104">
    <property type="entry name" value="Methyl-accepting chemotaxis protein (MCP) signaling domain"/>
    <property type="match status" value="1"/>
</dbReference>
<keyword evidence="6" id="KW-0175">Coiled coil</keyword>
<organism evidence="11">
    <name type="scientific">Methyloraptor flagellatus</name>
    <dbReference type="NCBI Taxonomy" id="3162530"/>
    <lineage>
        <taxon>Bacteria</taxon>
        <taxon>Pseudomonadati</taxon>
        <taxon>Pseudomonadota</taxon>
        <taxon>Alphaproteobacteria</taxon>
        <taxon>Hyphomicrobiales</taxon>
        <taxon>Ancalomicrobiaceae</taxon>
        <taxon>Methyloraptor</taxon>
    </lineage>
</organism>
<dbReference type="Gene3D" id="1.10.287.950">
    <property type="entry name" value="Methyl-accepting chemotaxis protein"/>
    <property type="match status" value="1"/>
</dbReference>
<evidence type="ECO:0000256" key="7">
    <source>
        <dbReference type="SAM" id="Phobius"/>
    </source>
</evidence>
<evidence type="ECO:0000256" key="5">
    <source>
        <dbReference type="PROSITE-ProRule" id="PRU00284"/>
    </source>
</evidence>
<evidence type="ECO:0000313" key="11">
    <source>
        <dbReference type="EMBL" id="XBY45206.1"/>
    </source>
</evidence>
<gene>
    <name evidence="11" type="ORF">ABS361_02625</name>
</gene>
<comment type="similarity">
    <text evidence="4">Belongs to the methyl-accepting chemotaxis (MCP) protein family.</text>
</comment>
<dbReference type="SMART" id="SM00283">
    <property type="entry name" value="MA"/>
    <property type="match status" value="1"/>
</dbReference>
<protein>
    <submittedName>
        <fullName evidence="11">Methyl-accepting chemotaxis protein</fullName>
    </submittedName>
</protein>
<dbReference type="EMBL" id="CP158568">
    <property type="protein sequence ID" value="XBY45206.1"/>
    <property type="molecule type" value="Genomic_DNA"/>
</dbReference>
<dbReference type="GO" id="GO:0005886">
    <property type="term" value="C:plasma membrane"/>
    <property type="evidence" value="ECO:0007669"/>
    <property type="project" value="UniProtKB-SubCell"/>
</dbReference>
<dbReference type="GO" id="GO:0007165">
    <property type="term" value="P:signal transduction"/>
    <property type="evidence" value="ECO:0007669"/>
    <property type="project" value="UniProtKB-KW"/>
</dbReference>
<sequence>MSFKNLPLVWKVIGLLVLLAATGLAGGGYATGRLSASDAAYTELTDGPGKAMPRIARAGRHLIEVLAEIYHAAASTGEAEVRAAKSARADALASYHAEMTEAGRLSPQFADRIARADLNLDRALDGRCAETLRYADSTDPADTSKAIAAMASTCLPALNAVKAELVALTKEMVADFDQKGDALSAAAVETTRVTMLGIVGAIVVVIALAVVVVRRSVVAPIHGSVLAVEALGAGKLDAAITGIDRGDEVGSIAKALDGLRNQLKAAETMRAETAAREEEERKRLAQRETLAKKFVADMQSLANGFAQSSGDVADAAKNLSATAEETSRQAQAVAVAAEQAASNVQTVAASSEEMAASIREISGQVGHSSRVADEAFTEAETSNGRIAGLASAAASIGDVINLIKGIADQTNLLALNATIEAARAGEAGKGFAVVAAEVKQLASQTGRATEEIGGKVGEIQQATDGTVKSMSEIIRVIGRIKEISASISAAVEEQSAATGEIARNCQQAATGANQVTQNISGVGQAAEMTGAASTQLMTLSSGLSRQATDLRAVVEGFVRDLAAA</sequence>
<evidence type="ECO:0000259" key="9">
    <source>
        <dbReference type="PROSITE" id="PS50192"/>
    </source>
</evidence>
<dbReference type="PROSITE" id="PS50885">
    <property type="entry name" value="HAMP"/>
    <property type="match status" value="1"/>
</dbReference>
<keyword evidence="2" id="KW-1003">Cell membrane</keyword>
<dbReference type="GO" id="GO:0004888">
    <property type="term" value="F:transmembrane signaling receptor activity"/>
    <property type="evidence" value="ECO:0007669"/>
    <property type="project" value="InterPro"/>
</dbReference>
<dbReference type="Pfam" id="PF00015">
    <property type="entry name" value="MCPsignal"/>
    <property type="match status" value="1"/>
</dbReference>
<evidence type="ECO:0000256" key="6">
    <source>
        <dbReference type="SAM" id="Coils"/>
    </source>
</evidence>
<reference evidence="11" key="1">
    <citation type="submission" date="2024-06" db="EMBL/GenBank/DDBJ databases">
        <title>Methylostella associata gen. nov., sp. nov., a novel Ancalomicrobiaceae-affiliated facultatively methylotrophic bacteria that feed on methanotrophs of the genus Methylococcus.</title>
        <authorList>
            <person name="Saltykova V."/>
            <person name="Danilova O.V."/>
            <person name="Oshkin I.Y."/>
            <person name="Belova S.E."/>
            <person name="Pimenov N.V."/>
            <person name="Dedysh S.N."/>
        </authorList>
    </citation>
    <scope>NUCLEOTIDE SEQUENCE</scope>
    <source>
        <strain evidence="11">S20</strain>
    </source>
</reference>
<dbReference type="Pfam" id="PF00672">
    <property type="entry name" value="HAMP"/>
    <property type="match status" value="1"/>
</dbReference>
<dbReference type="InterPro" id="IPR004090">
    <property type="entry name" value="Chemotax_Me-accpt_rcpt"/>
</dbReference>
<dbReference type="PROSITE" id="PS50192">
    <property type="entry name" value="T_SNARE"/>
    <property type="match status" value="1"/>
</dbReference>
<feature type="transmembrane region" description="Helical" evidence="7">
    <location>
        <begin position="193"/>
        <end position="213"/>
    </location>
</feature>
<dbReference type="Gene3D" id="6.10.340.10">
    <property type="match status" value="1"/>
</dbReference>
<proteinExistence type="inferred from homology"/>
<accession>A0AAU7XDQ9</accession>
<dbReference type="PANTHER" id="PTHR32089">
    <property type="entry name" value="METHYL-ACCEPTING CHEMOTAXIS PROTEIN MCPB"/>
    <property type="match status" value="1"/>
</dbReference>
<comment type="subcellular location">
    <subcellularLocation>
        <location evidence="1">Cell inner membrane</location>
        <topology evidence="1">Multi-pass membrane protein</topology>
    </subcellularLocation>
</comment>